<proteinExistence type="predicted"/>
<dbReference type="RefSeq" id="WP_155464868.1">
    <property type="nucleotide sequence ID" value="NZ_WNKY01000017.1"/>
</dbReference>
<dbReference type="EMBL" id="WNKY01000017">
    <property type="protein sequence ID" value="MTV39229.1"/>
    <property type="molecule type" value="Genomic_DNA"/>
</dbReference>
<dbReference type="NCBIfam" id="TIGR03831">
    <property type="entry name" value="YgiT_finger"/>
    <property type="match status" value="1"/>
</dbReference>
<gene>
    <name evidence="1" type="ORF">GM676_16765</name>
</gene>
<dbReference type="InterPro" id="IPR032758">
    <property type="entry name" value="MqsA/HigA-2"/>
</dbReference>
<dbReference type="InterPro" id="IPR022453">
    <property type="entry name" value="Znf_MqsA-type"/>
</dbReference>
<keyword evidence="2" id="KW-1185">Reference proteome</keyword>
<comment type="caution">
    <text evidence="1">The sequence shown here is derived from an EMBL/GenBank/DDBJ whole genome shotgun (WGS) entry which is preliminary data.</text>
</comment>
<dbReference type="AlphaFoldDB" id="A0A6L6PKL4"/>
<dbReference type="OrthoDB" id="7349669at2"/>
<accession>A0A6L6PKL4</accession>
<organism evidence="1 2">
    <name type="scientific">Duganella radicis</name>
    <dbReference type="NCBI Taxonomy" id="551988"/>
    <lineage>
        <taxon>Bacteria</taxon>
        <taxon>Pseudomonadati</taxon>
        <taxon>Pseudomonadota</taxon>
        <taxon>Betaproteobacteria</taxon>
        <taxon>Burkholderiales</taxon>
        <taxon>Oxalobacteraceae</taxon>
        <taxon>Telluria group</taxon>
        <taxon>Duganella</taxon>
    </lineage>
</organism>
<evidence type="ECO:0000313" key="1">
    <source>
        <dbReference type="EMBL" id="MTV39229.1"/>
    </source>
</evidence>
<dbReference type="CDD" id="cd12870">
    <property type="entry name" value="MqsA"/>
    <property type="match status" value="1"/>
</dbReference>
<dbReference type="Gene3D" id="3.10.20.860">
    <property type="match status" value="1"/>
</dbReference>
<protein>
    <submittedName>
        <fullName evidence="1">YgiT-type zinc finger protein</fullName>
    </submittedName>
</protein>
<evidence type="ECO:0000313" key="2">
    <source>
        <dbReference type="Proteomes" id="UP000475582"/>
    </source>
</evidence>
<sequence>MICGACGANQLSHDVRDFPYLYKGKKIVIASLEADYCAACGEVILDAHGASRLSALIREFQQRVDNGEKKSLDM</sequence>
<dbReference type="Proteomes" id="UP000475582">
    <property type="component" value="Unassembled WGS sequence"/>
</dbReference>
<dbReference type="Pfam" id="PF15731">
    <property type="entry name" value="MqsA_antitoxin"/>
    <property type="match status" value="1"/>
</dbReference>
<reference evidence="1 2" key="1">
    <citation type="submission" date="2019-11" db="EMBL/GenBank/DDBJ databases">
        <title>Type strains purchased from KCTC, JCM and DSMZ.</title>
        <authorList>
            <person name="Lu H."/>
        </authorList>
    </citation>
    <scope>NUCLEOTIDE SEQUENCE [LARGE SCALE GENOMIC DNA]</scope>
    <source>
        <strain evidence="1 2">KCTC 22382</strain>
    </source>
</reference>
<name>A0A6L6PKL4_9BURK</name>